<dbReference type="RefSeq" id="WP_131499410.1">
    <property type="nucleotide sequence ID" value="NZ_SJKC01000006.1"/>
</dbReference>
<comment type="similarity">
    <text evidence="2">Belongs to the EccD/Snm4 family.</text>
</comment>
<sequence>MNITGLVRVTVVAPQRRLDLALPEQAAIAEVLPGLLTKSGEHLADQGAPGGGWVLRRSDGMELNLGRTLGSHRIRDGEILHLVSRGLDWPELEYDDLVDAVASGAGKLGVPWTARHTRIAGLTGAALALLVVMAVVLRRGAPWADAASWLLLTSALLVAAGVALARVVGDSGAGALLGGLGLPFAAIGGGLLFAGTSTWPAIGAPQVLSAGTALMLAGVACYLGIVDSGSLFAAAMSTGLLGLIAGWIGTAESFDGPDVAAILGAATFAFSPLLGPLALRLGRLPMPILPRTTADLVRDDPQPPRRHVYGAVVRADGLLTGMLTGVALAVSVCLVLLTTDRSTPATVLTGLLTLGCLLRARIYPVVKHRLMLLTTALTGIACLVLGPLSASTADPVSLIVPLMVMLAAITIFCGLRYSTKLPSPYLSRYAEILEVLVTLALIPLSCSVLGLYAVVRGWGG</sequence>
<dbReference type="PIRSF" id="PIRSF017804">
    <property type="entry name" value="Secretion_EccD1"/>
    <property type="match status" value="1"/>
</dbReference>
<name>A0A4R0IFE8_9ACTN</name>
<evidence type="ECO:0000256" key="6">
    <source>
        <dbReference type="ARBA" id="ARBA00023136"/>
    </source>
</evidence>
<feature type="transmembrane region" description="Helical" evidence="7">
    <location>
        <begin position="396"/>
        <end position="415"/>
    </location>
</feature>
<feature type="transmembrane region" description="Helical" evidence="7">
    <location>
        <begin position="370"/>
        <end position="390"/>
    </location>
</feature>
<feature type="transmembrane region" description="Helical" evidence="7">
    <location>
        <begin position="231"/>
        <end position="248"/>
    </location>
</feature>
<comment type="subcellular location">
    <subcellularLocation>
        <location evidence="1">Cell membrane</location>
        <topology evidence="1">Multi-pass membrane protein</topology>
    </subcellularLocation>
</comment>
<organism evidence="9 10">
    <name type="scientific">Kribbella speibonae</name>
    <dbReference type="NCBI Taxonomy" id="1572660"/>
    <lineage>
        <taxon>Bacteria</taxon>
        <taxon>Bacillati</taxon>
        <taxon>Actinomycetota</taxon>
        <taxon>Actinomycetes</taxon>
        <taxon>Propionibacteriales</taxon>
        <taxon>Kribbellaceae</taxon>
        <taxon>Kribbella</taxon>
    </lineage>
</organism>
<dbReference type="GO" id="GO:0005886">
    <property type="term" value="C:plasma membrane"/>
    <property type="evidence" value="ECO:0007669"/>
    <property type="project" value="UniProtKB-SubCell"/>
</dbReference>
<comment type="caution">
    <text evidence="9">The sequence shown here is derived from an EMBL/GenBank/DDBJ whole genome shotgun (WGS) entry which is preliminary data.</text>
</comment>
<dbReference type="InterPro" id="IPR024962">
    <property type="entry name" value="YukD-like"/>
</dbReference>
<evidence type="ECO:0000256" key="5">
    <source>
        <dbReference type="ARBA" id="ARBA00022989"/>
    </source>
</evidence>
<accession>A0A4R0IFE8</accession>
<proteinExistence type="inferred from homology"/>
<feature type="transmembrane region" description="Helical" evidence="7">
    <location>
        <begin position="435"/>
        <end position="455"/>
    </location>
</feature>
<dbReference type="InterPro" id="IPR044049">
    <property type="entry name" value="EccD_transm"/>
</dbReference>
<feature type="transmembrane region" description="Helical" evidence="7">
    <location>
        <begin position="343"/>
        <end position="363"/>
    </location>
</feature>
<dbReference type="Pfam" id="PF08817">
    <property type="entry name" value="YukD"/>
    <property type="match status" value="1"/>
</dbReference>
<evidence type="ECO:0000256" key="3">
    <source>
        <dbReference type="ARBA" id="ARBA00022475"/>
    </source>
</evidence>
<dbReference type="Gene3D" id="3.10.20.90">
    <property type="entry name" value="Phosphatidylinositol 3-kinase Catalytic Subunit, Chain A, domain 1"/>
    <property type="match status" value="1"/>
</dbReference>
<dbReference type="EMBL" id="SJKC01000006">
    <property type="protein sequence ID" value="TCC31983.1"/>
    <property type="molecule type" value="Genomic_DNA"/>
</dbReference>
<feature type="domain" description="EccD-like transmembrane" evidence="8">
    <location>
        <begin position="117"/>
        <end position="457"/>
    </location>
</feature>
<feature type="transmembrane region" description="Helical" evidence="7">
    <location>
        <begin position="149"/>
        <end position="168"/>
    </location>
</feature>
<dbReference type="Proteomes" id="UP000294225">
    <property type="component" value="Unassembled WGS sequence"/>
</dbReference>
<feature type="transmembrane region" description="Helical" evidence="7">
    <location>
        <begin position="119"/>
        <end position="137"/>
    </location>
</feature>
<evidence type="ECO:0000313" key="10">
    <source>
        <dbReference type="Proteomes" id="UP000294225"/>
    </source>
</evidence>
<evidence type="ECO:0000259" key="8">
    <source>
        <dbReference type="Pfam" id="PF19053"/>
    </source>
</evidence>
<feature type="transmembrane region" description="Helical" evidence="7">
    <location>
        <begin position="315"/>
        <end position="337"/>
    </location>
</feature>
<feature type="transmembrane region" description="Helical" evidence="7">
    <location>
        <begin position="207"/>
        <end position="226"/>
    </location>
</feature>
<keyword evidence="6 7" id="KW-0472">Membrane</keyword>
<gene>
    <name evidence="9" type="primary">eccD</name>
    <name evidence="9" type="ORF">E0H92_36355</name>
</gene>
<evidence type="ECO:0000313" key="9">
    <source>
        <dbReference type="EMBL" id="TCC31983.1"/>
    </source>
</evidence>
<keyword evidence="4 7" id="KW-0812">Transmembrane</keyword>
<keyword evidence="5 7" id="KW-1133">Transmembrane helix</keyword>
<dbReference type="AlphaFoldDB" id="A0A4R0IFE8"/>
<feature type="transmembrane region" description="Helical" evidence="7">
    <location>
        <begin position="175"/>
        <end position="195"/>
    </location>
</feature>
<dbReference type="Pfam" id="PF19053">
    <property type="entry name" value="EccD"/>
    <property type="match status" value="1"/>
</dbReference>
<dbReference type="NCBIfam" id="TIGR03920">
    <property type="entry name" value="T7SS_EccD"/>
    <property type="match status" value="1"/>
</dbReference>
<reference evidence="9 10" key="1">
    <citation type="submission" date="2019-02" db="EMBL/GenBank/DDBJ databases">
        <title>Kribbella capetownensis sp. nov. and Kribbella speibonae sp. nov., isolated from soil.</title>
        <authorList>
            <person name="Curtis S.M."/>
            <person name="Norton I."/>
            <person name="Everest G.J."/>
            <person name="Meyers P.R."/>
        </authorList>
    </citation>
    <scope>NUCLEOTIDE SEQUENCE [LARGE SCALE GENOMIC DNA]</scope>
    <source>
        <strain evidence="9 10">YM55</strain>
    </source>
</reference>
<evidence type="ECO:0000256" key="2">
    <source>
        <dbReference type="ARBA" id="ARBA00006162"/>
    </source>
</evidence>
<keyword evidence="3" id="KW-1003">Cell membrane</keyword>
<feature type="transmembrane region" description="Helical" evidence="7">
    <location>
        <begin position="260"/>
        <end position="279"/>
    </location>
</feature>
<protein>
    <submittedName>
        <fullName evidence="9">Type VII secretion integral membrane protein EccD</fullName>
    </submittedName>
</protein>
<evidence type="ECO:0000256" key="1">
    <source>
        <dbReference type="ARBA" id="ARBA00004651"/>
    </source>
</evidence>
<evidence type="ECO:0000256" key="4">
    <source>
        <dbReference type="ARBA" id="ARBA00022692"/>
    </source>
</evidence>
<dbReference type="InterPro" id="IPR006707">
    <property type="entry name" value="T7SS_EccD"/>
</dbReference>
<evidence type="ECO:0000256" key="7">
    <source>
        <dbReference type="SAM" id="Phobius"/>
    </source>
</evidence>